<evidence type="ECO:0000256" key="12">
    <source>
        <dbReference type="ARBA" id="ARBA00036634"/>
    </source>
</evidence>
<feature type="transmembrane region" description="Helical" evidence="13">
    <location>
        <begin position="392"/>
        <end position="413"/>
    </location>
</feature>
<evidence type="ECO:0000256" key="2">
    <source>
        <dbReference type="ARBA" id="ARBA00004651"/>
    </source>
</evidence>
<protein>
    <recommendedName>
        <fullName evidence="18">Mucolipin-3</fullName>
    </recommendedName>
</protein>
<dbReference type="FunFam" id="1.10.287.70:FF:000033">
    <property type="entry name" value="Mucolipin 1"/>
    <property type="match status" value="1"/>
</dbReference>
<evidence type="ECO:0000313" key="16">
    <source>
        <dbReference type="EMBL" id="CAH0383780.1"/>
    </source>
</evidence>
<keyword evidence="5 13" id="KW-0812">Transmembrane</keyword>
<evidence type="ECO:0000256" key="5">
    <source>
        <dbReference type="ARBA" id="ARBA00022692"/>
    </source>
</evidence>
<evidence type="ECO:0008006" key="18">
    <source>
        <dbReference type="Google" id="ProtNLM"/>
    </source>
</evidence>
<dbReference type="EMBL" id="OU963871">
    <property type="protein sequence ID" value="CAH0383780.1"/>
    <property type="molecule type" value="Genomic_DNA"/>
</dbReference>
<keyword evidence="6" id="KW-0967">Endosome</keyword>
<keyword evidence="10" id="KW-1015">Disulfide bond</keyword>
<keyword evidence="4" id="KW-1003">Cell membrane</keyword>
<dbReference type="GO" id="GO:0005765">
    <property type="term" value="C:lysosomal membrane"/>
    <property type="evidence" value="ECO:0007669"/>
    <property type="project" value="TreeGrafter"/>
</dbReference>
<evidence type="ECO:0000313" key="17">
    <source>
        <dbReference type="Proteomes" id="UP001152759"/>
    </source>
</evidence>
<keyword evidence="7 13" id="KW-1133">Transmembrane helix</keyword>
<dbReference type="AlphaFoldDB" id="A0A9P0A5G5"/>
<evidence type="ECO:0000256" key="3">
    <source>
        <dbReference type="ARBA" id="ARBA00022448"/>
    </source>
</evidence>
<feature type="domain" description="Polycystin cation channel PKD1/PKD2" evidence="14">
    <location>
        <begin position="485"/>
        <end position="615"/>
    </location>
</feature>
<feature type="transmembrane region" description="Helical" evidence="13">
    <location>
        <begin position="445"/>
        <end position="464"/>
    </location>
</feature>
<feature type="transmembrane region" description="Helical" evidence="13">
    <location>
        <begin position="476"/>
        <end position="499"/>
    </location>
</feature>
<comment type="subcellular location">
    <subcellularLocation>
        <location evidence="2">Cell membrane</location>
        <topology evidence="2">Multi-pass membrane protein</topology>
    </subcellularLocation>
    <subcellularLocation>
        <location evidence="1">Endosome membrane</location>
        <topology evidence="1">Multi-pass membrane protein</topology>
    </subcellularLocation>
</comment>
<dbReference type="PANTHER" id="PTHR12127:SF7">
    <property type="entry name" value="SD02261P"/>
    <property type="match status" value="1"/>
</dbReference>
<dbReference type="InterPro" id="IPR049134">
    <property type="entry name" value="MCLN_ECD"/>
</dbReference>
<gene>
    <name evidence="16" type="ORF">BEMITA_LOCUS3196</name>
</gene>
<dbReference type="CDD" id="cd21050">
    <property type="entry name" value="ELD_TRPML"/>
    <property type="match status" value="1"/>
</dbReference>
<evidence type="ECO:0000256" key="11">
    <source>
        <dbReference type="ARBA" id="ARBA00023303"/>
    </source>
</evidence>
<dbReference type="Gene3D" id="1.10.287.70">
    <property type="match status" value="1"/>
</dbReference>
<reference evidence="16" key="1">
    <citation type="submission" date="2021-12" db="EMBL/GenBank/DDBJ databases">
        <authorList>
            <person name="King R."/>
        </authorList>
    </citation>
    <scope>NUCLEOTIDE SEQUENCE</scope>
</reference>
<feature type="transmembrane region" description="Helical" evidence="13">
    <location>
        <begin position="587"/>
        <end position="609"/>
    </location>
</feature>
<dbReference type="GO" id="GO:0005886">
    <property type="term" value="C:plasma membrane"/>
    <property type="evidence" value="ECO:0007669"/>
    <property type="project" value="UniProtKB-SubCell"/>
</dbReference>
<keyword evidence="9 13" id="KW-0472">Membrane</keyword>
<dbReference type="InterPro" id="IPR039031">
    <property type="entry name" value="Mucolipin"/>
</dbReference>
<evidence type="ECO:0000256" key="13">
    <source>
        <dbReference type="SAM" id="Phobius"/>
    </source>
</evidence>
<accession>A0A9P0A5G5</accession>
<dbReference type="GO" id="GO:0072345">
    <property type="term" value="F:NAADP-sensitive calcium-release channel activity"/>
    <property type="evidence" value="ECO:0007669"/>
    <property type="project" value="TreeGrafter"/>
</dbReference>
<keyword evidence="17" id="KW-1185">Reference proteome</keyword>
<comment type="catalytic activity">
    <reaction evidence="12">
        <text>Ca(2+)(in) = Ca(2+)(out)</text>
        <dbReference type="Rhea" id="RHEA:29671"/>
        <dbReference type="ChEBI" id="CHEBI:29108"/>
    </reaction>
</comment>
<dbReference type="Pfam" id="PF08016">
    <property type="entry name" value="PKD_channel"/>
    <property type="match status" value="1"/>
</dbReference>
<evidence type="ECO:0000256" key="7">
    <source>
        <dbReference type="ARBA" id="ARBA00022989"/>
    </source>
</evidence>
<evidence type="ECO:0000256" key="6">
    <source>
        <dbReference type="ARBA" id="ARBA00022753"/>
    </source>
</evidence>
<evidence type="ECO:0000256" key="4">
    <source>
        <dbReference type="ARBA" id="ARBA00022475"/>
    </source>
</evidence>
<keyword evidence="8" id="KW-0406">Ion transport</keyword>
<dbReference type="GO" id="GO:0010008">
    <property type="term" value="C:endosome membrane"/>
    <property type="evidence" value="ECO:0007669"/>
    <property type="project" value="UniProtKB-SubCell"/>
</dbReference>
<evidence type="ECO:0000256" key="1">
    <source>
        <dbReference type="ARBA" id="ARBA00004337"/>
    </source>
</evidence>
<evidence type="ECO:0000259" key="15">
    <source>
        <dbReference type="Pfam" id="PF21381"/>
    </source>
</evidence>
<sequence length="686" mass="79506">MRTLVRGPPWKRELDLLRRNLNKKLIARSAQYGLITLVKVCPLSLSLRFLLISFHLTLYQELPLSLLSQPHLDVYLFLPPLLHLSCGNMVFKDDEPLINKNAESPQLPSIHCTGGNSYSSKDTLLSEMHMKLKLRFFFMNPIEKWEAKKQIPYKFLVQVVKIFFVTIQLCLFAHSRYNHVNYSWDNRISFSHLFLKGWDTTREVNAYPPALGPMAVYKKDTFFESLDFALTGYANLSDAIGSYSYTSDDNTMTAPVLCFHHYKDGIIFGFNESYVFNSEIDTQCISVNISDAAAKGGEFSIINYLKDANIEVNFAALVKVELFFSLKTVNFRAAGPITPPDCYKFDIVISYDNTDNDGQMLIDLTADPFRLVCQGDVEYINDNRIDFILRSLLNFVVISICVCSLILCSRAVYRAQLLKFETIRFFREVYRKELSVEGRWEFWNLWYIMIIINDILLIFGSAIKERIERKQSVGDQWNVCSVFLGTGNLLVWFGVLRYLGFFKTYNVVILTLKKAFPQVARFLLCAILIYAGFTFCGWIVLGPYHMKFRSLASTSECLFALINGDDMYATFSIMSYKSPMLWWYCRIYLYTFISLFIYVILSLFISVIADSYETIKKYYTEGFPKSDVQQFVSNWDEDPKSEVYRDWGETSDSSFQETFSRFCCCKIFCSLFSNRRDYFGPDSVFT</sequence>
<feature type="domain" description="Mucolipin extracytosolic" evidence="15">
    <location>
        <begin position="180"/>
        <end position="369"/>
    </location>
</feature>
<proteinExistence type="predicted"/>
<name>A0A9P0A5G5_BEMTA</name>
<evidence type="ECO:0000256" key="9">
    <source>
        <dbReference type="ARBA" id="ARBA00023136"/>
    </source>
</evidence>
<keyword evidence="3" id="KW-0813">Transport</keyword>
<keyword evidence="11" id="KW-0407">Ion channel</keyword>
<feature type="transmembrane region" description="Helical" evidence="13">
    <location>
        <begin position="519"/>
        <end position="541"/>
    </location>
</feature>
<evidence type="ECO:0000259" key="14">
    <source>
        <dbReference type="Pfam" id="PF08016"/>
    </source>
</evidence>
<dbReference type="Pfam" id="PF21381">
    <property type="entry name" value="MCLN_ECD"/>
    <property type="match status" value="1"/>
</dbReference>
<organism evidence="16 17">
    <name type="scientific">Bemisia tabaci</name>
    <name type="common">Sweetpotato whitefly</name>
    <name type="synonym">Aleurodes tabaci</name>
    <dbReference type="NCBI Taxonomy" id="7038"/>
    <lineage>
        <taxon>Eukaryota</taxon>
        <taxon>Metazoa</taxon>
        <taxon>Ecdysozoa</taxon>
        <taxon>Arthropoda</taxon>
        <taxon>Hexapoda</taxon>
        <taxon>Insecta</taxon>
        <taxon>Pterygota</taxon>
        <taxon>Neoptera</taxon>
        <taxon>Paraneoptera</taxon>
        <taxon>Hemiptera</taxon>
        <taxon>Sternorrhyncha</taxon>
        <taxon>Aleyrodoidea</taxon>
        <taxon>Aleyrodidae</taxon>
        <taxon>Aleyrodinae</taxon>
        <taxon>Bemisia</taxon>
    </lineage>
</organism>
<evidence type="ECO:0000256" key="8">
    <source>
        <dbReference type="ARBA" id="ARBA00023065"/>
    </source>
</evidence>
<evidence type="ECO:0000256" key="10">
    <source>
        <dbReference type="ARBA" id="ARBA00023157"/>
    </source>
</evidence>
<dbReference type="Proteomes" id="UP001152759">
    <property type="component" value="Chromosome 10"/>
</dbReference>
<dbReference type="InterPro" id="IPR013122">
    <property type="entry name" value="PKD1_2_channel"/>
</dbReference>
<dbReference type="PANTHER" id="PTHR12127">
    <property type="entry name" value="MUCOLIPIN"/>
    <property type="match status" value="1"/>
</dbReference>